<dbReference type="SMART" id="SM00668">
    <property type="entry name" value="CTLH"/>
    <property type="match status" value="1"/>
</dbReference>
<dbReference type="GO" id="GO:0034657">
    <property type="term" value="C:GID complex"/>
    <property type="evidence" value="ECO:0007669"/>
    <property type="project" value="TreeGrafter"/>
</dbReference>
<reference evidence="5" key="1">
    <citation type="submission" date="2020-12" db="EMBL/GenBank/DDBJ databases">
        <title>Metabolic potential, ecology and presence of endohyphal bacteria is reflected in genomic diversity of Mucoromycotina.</title>
        <authorList>
            <person name="Muszewska A."/>
            <person name="Okrasinska A."/>
            <person name="Steczkiewicz K."/>
            <person name="Drgas O."/>
            <person name="Orlowska M."/>
            <person name="Perlinska-Lenart U."/>
            <person name="Aleksandrzak-Piekarczyk T."/>
            <person name="Szatraj K."/>
            <person name="Zielenkiewicz U."/>
            <person name="Pilsyk S."/>
            <person name="Malc E."/>
            <person name="Mieczkowski P."/>
            <person name="Kruszewska J.S."/>
            <person name="Biernat P."/>
            <person name="Pawlowska J."/>
        </authorList>
    </citation>
    <scope>NUCLEOTIDE SEQUENCE</scope>
    <source>
        <strain evidence="5">WA0000051536</strain>
    </source>
</reference>
<dbReference type="PANTHER" id="PTHR22838">
    <property type="entry name" value="WD REPEAT PROTEIN 26-RELATED"/>
    <property type="match status" value="1"/>
</dbReference>
<dbReference type="Pfam" id="PF00400">
    <property type="entry name" value="WD40"/>
    <property type="match status" value="5"/>
</dbReference>
<dbReference type="PROSITE" id="PS50082">
    <property type="entry name" value="WD_REPEATS_2"/>
    <property type="match status" value="5"/>
</dbReference>
<evidence type="ECO:0000256" key="2">
    <source>
        <dbReference type="ARBA" id="ARBA00022737"/>
    </source>
</evidence>
<dbReference type="CDD" id="cd00200">
    <property type="entry name" value="WD40"/>
    <property type="match status" value="1"/>
</dbReference>
<dbReference type="PRINTS" id="PR00320">
    <property type="entry name" value="GPROTEINBRPT"/>
</dbReference>
<name>A0A8H7UI71_9FUNG</name>
<dbReference type="InterPro" id="IPR036322">
    <property type="entry name" value="WD40_repeat_dom_sf"/>
</dbReference>
<dbReference type="InterPro" id="IPR019775">
    <property type="entry name" value="WD40_repeat_CS"/>
</dbReference>
<dbReference type="Pfam" id="PF21889">
    <property type="entry name" value="TPR1-like_2nd"/>
    <property type="match status" value="1"/>
</dbReference>
<comment type="caution">
    <text evidence="5">The sequence shown here is derived from an EMBL/GenBank/DDBJ whole genome shotgun (WGS) entry which is preliminary data.</text>
</comment>
<dbReference type="InterPro" id="IPR015943">
    <property type="entry name" value="WD40/YVTN_repeat-like_dom_sf"/>
</dbReference>
<accession>A0A8H7UI71</accession>
<organism evidence="5 6">
    <name type="scientific">Umbelopsis vinacea</name>
    <dbReference type="NCBI Taxonomy" id="44442"/>
    <lineage>
        <taxon>Eukaryota</taxon>
        <taxon>Fungi</taxon>
        <taxon>Fungi incertae sedis</taxon>
        <taxon>Mucoromycota</taxon>
        <taxon>Mucoromycotina</taxon>
        <taxon>Umbelopsidomycetes</taxon>
        <taxon>Umbelopsidales</taxon>
        <taxon>Umbelopsidaceae</taxon>
        <taxon>Umbelopsis</taxon>
    </lineage>
</organism>
<dbReference type="InterPro" id="IPR051350">
    <property type="entry name" value="WD_repeat-ST_regulator"/>
</dbReference>
<evidence type="ECO:0000256" key="1">
    <source>
        <dbReference type="ARBA" id="ARBA00022574"/>
    </source>
</evidence>
<dbReference type="AlphaFoldDB" id="A0A8H7UI71"/>
<feature type="domain" description="CTLH" evidence="4">
    <location>
        <begin position="64"/>
        <end position="121"/>
    </location>
</feature>
<feature type="repeat" description="WD" evidence="3">
    <location>
        <begin position="491"/>
        <end position="523"/>
    </location>
</feature>
<evidence type="ECO:0000259" key="4">
    <source>
        <dbReference type="PROSITE" id="PS50897"/>
    </source>
</evidence>
<evidence type="ECO:0000313" key="5">
    <source>
        <dbReference type="EMBL" id="KAG2186816.1"/>
    </source>
</evidence>
<dbReference type="InterPro" id="IPR001680">
    <property type="entry name" value="WD40_rpt"/>
</dbReference>
<dbReference type="InterPro" id="IPR020472">
    <property type="entry name" value="WD40_PAC1"/>
</dbReference>
<dbReference type="Pfam" id="PF23627">
    <property type="entry name" value="LisH_WDR26"/>
    <property type="match status" value="1"/>
</dbReference>
<dbReference type="InterPro" id="IPR006595">
    <property type="entry name" value="CTLH_C"/>
</dbReference>
<feature type="repeat" description="WD" evidence="3">
    <location>
        <begin position="467"/>
        <end position="490"/>
    </location>
</feature>
<feature type="repeat" description="WD" evidence="3">
    <location>
        <begin position="280"/>
        <end position="312"/>
    </location>
</feature>
<dbReference type="Gene3D" id="2.130.10.10">
    <property type="entry name" value="YVTN repeat-like/Quinoprotein amine dehydrogenase"/>
    <property type="match status" value="1"/>
</dbReference>
<dbReference type="GO" id="GO:0043161">
    <property type="term" value="P:proteasome-mediated ubiquitin-dependent protein catabolic process"/>
    <property type="evidence" value="ECO:0007669"/>
    <property type="project" value="TreeGrafter"/>
</dbReference>
<feature type="repeat" description="WD" evidence="3">
    <location>
        <begin position="322"/>
        <end position="356"/>
    </location>
</feature>
<sequence>MRTLTTPASDSITNGHTEWVQLSEHGNRQVKKHELVRLMVQSLQDLGYSTSATTLEKESGFLLESSTVIQFRQGVLQGDWAKVDDLLPSLQLKDNAHTLELKFLLRRQKYLELLEDRDLKKAIHVLRNELAPLQFSTEQLHELSSLIMCSSAEELQKNAAWDGKEGASRQQLLVKLQRFVSPNVMVPEHRLNTLLYQAFDQQLNHCLYHNNEEEKFPLYSDHVCDKTQCFPTKTIQVLEKHSDEVWYVAFSNDGRYLASVSKDQTCVVWDMTTFAVTATLAGHTDGISYCAWSPDDRMLLTCSSDSVVKLWDPFSGGLIGSFKKHSDHVTSCAWLPDGEHFITGGLDKCLYLWNIDGNVVFTWPTQRVMDLAISKDGSRMVTITYDKNIDVYDLNNLKPFCCWEFSEDHSITSVSLSDDGRYALVNVSSEELHLWDLDTQTLVNKYRGQKQKDNVIRSTFGGHNQAFVVSGSEDNHVYVWNRKHGSLLQVLEGHNAMVNSVCWNPKNPNLFASASDDKTVHIA</sequence>
<dbReference type="PROSITE" id="PS00678">
    <property type="entry name" value="WD_REPEATS_1"/>
    <property type="match status" value="1"/>
</dbReference>
<dbReference type="InterPro" id="IPR054080">
    <property type="entry name" value="TPR1-like_2nd"/>
</dbReference>
<keyword evidence="1 3" id="KW-0853">WD repeat</keyword>
<evidence type="ECO:0000313" key="6">
    <source>
        <dbReference type="Proteomes" id="UP000612746"/>
    </source>
</evidence>
<dbReference type="Proteomes" id="UP000612746">
    <property type="component" value="Unassembled WGS sequence"/>
</dbReference>
<dbReference type="SUPFAM" id="SSF50978">
    <property type="entry name" value="WD40 repeat-like"/>
    <property type="match status" value="1"/>
</dbReference>
<dbReference type="PANTHER" id="PTHR22838:SF0">
    <property type="entry name" value="WD REPEAT-CONTAINING PROTEIN 26"/>
    <property type="match status" value="1"/>
</dbReference>
<dbReference type="PROSITE" id="PS50897">
    <property type="entry name" value="CTLH"/>
    <property type="match status" value="1"/>
</dbReference>
<protein>
    <recommendedName>
        <fullName evidence="4">CTLH domain-containing protein</fullName>
    </recommendedName>
</protein>
<feature type="repeat" description="WD" evidence="3">
    <location>
        <begin position="238"/>
        <end position="279"/>
    </location>
</feature>
<dbReference type="InterPro" id="IPR006594">
    <property type="entry name" value="LisH"/>
</dbReference>
<dbReference type="EMBL" id="JAEPRA010000004">
    <property type="protein sequence ID" value="KAG2186816.1"/>
    <property type="molecule type" value="Genomic_DNA"/>
</dbReference>
<dbReference type="PROSITE" id="PS50294">
    <property type="entry name" value="WD_REPEATS_REGION"/>
    <property type="match status" value="4"/>
</dbReference>
<proteinExistence type="predicted"/>
<keyword evidence="2" id="KW-0677">Repeat</keyword>
<gene>
    <name evidence="5" type="ORF">INT44_003042</name>
</gene>
<dbReference type="OrthoDB" id="972532at2759"/>
<evidence type="ECO:0000256" key="3">
    <source>
        <dbReference type="PROSITE-ProRule" id="PRU00221"/>
    </source>
</evidence>
<dbReference type="SMART" id="SM00320">
    <property type="entry name" value="WD40"/>
    <property type="match status" value="7"/>
</dbReference>
<keyword evidence="6" id="KW-1185">Reference proteome</keyword>
<dbReference type="PROSITE" id="PS50896">
    <property type="entry name" value="LISH"/>
    <property type="match status" value="1"/>
</dbReference>